<proteinExistence type="inferred from homology"/>
<dbReference type="GO" id="GO:0034599">
    <property type="term" value="P:cellular response to oxidative stress"/>
    <property type="evidence" value="ECO:0007669"/>
    <property type="project" value="TreeGrafter"/>
</dbReference>
<dbReference type="InterPro" id="IPR008333">
    <property type="entry name" value="Cbr1-like_FAD-bd_dom"/>
</dbReference>
<feature type="domain" description="FAD-binding FR-type" evidence="11">
    <location>
        <begin position="2"/>
        <end position="105"/>
    </location>
</feature>
<dbReference type="InterPro" id="IPR033892">
    <property type="entry name" value="FNR_bac"/>
</dbReference>
<dbReference type="Gene3D" id="2.40.30.10">
    <property type="entry name" value="Translation factors"/>
    <property type="match status" value="1"/>
</dbReference>
<protein>
    <recommendedName>
        <fullName evidence="3">ferredoxin--NADP(+) reductase</fullName>
        <ecNumber evidence="3">1.18.1.2</ecNumber>
    </recommendedName>
</protein>
<dbReference type="PROSITE" id="PS51384">
    <property type="entry name" value="FAD_FR"/>
    <property type="match status" value="1"/>
</dbReference>
<keyword evidence="7" id="KW-0521">NADP</keyword>
<dbReference type="AlphaFoldDB" id="A0A432X0X5"/>
<organism evidence="12 13">
    <name type="scientific">Aliidiomarina taiwanensis</name>
    <dbReference type="NCBI Taxonomy" id="946228"/>
    <lineage>
        <taxon>Bacteria</taxon>
        <taxon>Pseudomonadati</taxon>
        <taxon>Pseudomonadota</taxon>
        <taxon>Gammaproteobacteria</taxon>
        <taxon>Alteromonadales</taxon>
        <taxon>Idiomarinaceae</taxon>
        <taxon>Aliidiomarina</taxon>
    </lineage>
</organism>
<evidence type="ECO:0000256" key="1">
    <source>
        <dbReference type="ARBA" id="ARBA00001974"/>
    </source>
</evidence>
<evidence type="ECO:0000256" key="10">
    <source>
        <dbReference type="ARBA" id="ARBA00047776"/>
    </source>
</evidence>
<evidence type="ECO:0000256" key="3">
    <source>
        <dbReference type="ARBA" id="ARBA00013223"/>
    </source>
</evidence>
<dbReference type="InterPro" id="IPR017927">
    <property type="entry name" value="FAD-bd_FR_type"/>
</dbReference>
<evidence type="ECO:0000256" key="9">
    <source>
        <dbReference type="ARBA" id="ARBA00034078"/>
    </source>
</evidence>
<evidence type="ECO:0000256" key="7">
    <source>
        <dbReference type="ARBA" id="ARBA00022857"/>
    </source>
</evidence>
<dbReference type="RefSeq" id="WP_126757693.1">
    <property type="nucleotide sequence ID" value="NZ_PIPQ01000005.1"/>
</dbReference>
<dbReference type="PANTHER" id="PTHR47878:SF1">
    <property type="entry name" value="FLAVODOXIN_FERREDOXIN--NADP REDUCTASE"/>
    <property type="match status" value="1"/>
</dbReference>
<dbReference type="OrthoDB" id="9784483at2"/>
<accession>A0A432X0X5</accession>
<comment type="cofactor">
    <cofactor evidence="9">
        <name>[2Fe-2S] cluster</name>
        <dbReference type="ChEBI" id="CHEBI:190135"/>
    </cofactor>
</comment>
<dbReference type="GO" id="GO:0004324">
    <property type="term" value="F:ferredoxin-NADP+ reductase activity"/>
    <property type="evidence" value="ECO:0007669"/>
    <property type="project" value="UniProtKB-EC"/>
</dbReference>
<name>A0A432X0X5_9GAMM</name>
<dbReference type="GO" id="GO:0000166">
    <property type="term" value="F:nucleotide binding"/>
    <property type="evidence" value="ECO:0007669"/>
    <property type="project" value="UniProtKB-KW"/>
</dbReference>
<keyword evidence="4" id="KW-0285">Flavoprotein</keyword>
<evidence type="ECO:0000313" key="13">
    <source>
        <dbReference type="Proteomes" id="UP000286976"/>
    </source>
</evidence>
<keyword evidence="5" id="KW-0547">Nucleotide-binding</keyword>
<gene>
    <name evidence="12" type="ORF">CWE15_08665</name>
</gene>
<evidence type="ECO:0000256" key="2">
    <source>
        <dbReference type="ARBA" id="ARBA00008312"/>
    </source>
</evidence>
<comment type="catalytic activity">
    <reaction evidence="10">
        <text>2 reduced [2Fe-2S]-[ferredoxin] + NADP(+) + H(+) = 2 oxidized [2Fe-2S]-[ferredoxin] + NADPH</text>
        <dbReference type="Rhea" id="RHEA:20125"/>
        <dbReference type="Rhea" id="RHEA-COMP:10000"/>
        <dbReference type="Rhea" id="RHEA-COMP:10001"/>
        <dbReference type="ChEBI" id="CHEBI:15378"/>
        <dbReference type="ChEBI" id="CHEBI:33737"/>
        <dbReference type="ChEBI" id="CHEBI:33738"/>
        <dbReference type="ChEBI" id="CHEBI:57783"/>
        <dbReference type="ChEBI" id="CHEBI:58349"/>
        <dbReference type="EC" id="1.18.1.2"/>
    </reaction>
</comment>
<dbReference type="PANTHER" id="PTHR47878">
    <property type="entry name" value="OXIDOREDUCTASE FAD/NAD(P)-BINDING DOMAIN PROTEIN"/>
    <property type="match status" value="1"/>
</dbReference>
<dbReference type="EC" id="1.18.1.2" evidence="3"/>
<reference evidence="12 13" key="1">
    <citation type="journal article" date="2011" name="Front. Microbiol.">
        <title>Genomic signatures of strain selection and enhancement in Bacillus atrophaeus var. globigii, a historical biowarfare simulant.</title>
        <authorList>
            <person name="Gibbons H.S."/>
            <person name="Broomall S.M."/>
            <person name="McNew L.A."/>
            <person name="Daligault H."/>
            <person name="Chapman C."/>
            <person name="Bruce D."/>
            <person name="Karavis M."/>
            <person name="Krepps M."/>
            <person name="McGregor P.A."/>
            <person name="Hong C."/>
            <person name="Park K.H."/>
            <person name="Akmal A."/>
            <person name="Feldman A."/>
            <person name="Lin J.S."/>
            <person name="Chang W.E."/>
            <person name="Higgs B.W."/>
            <person name="Demirev P."/>
            <person name="Lindquist J."/>
            <person name="Liem A."/>
            <person name="Fochler E."/>
            <person name="Read T.D."/>
            <person name="Tapia R."/>
            <person name="Johnson S."/>
            <person name="Bishop-Lilly K.A."/>
            <person name="Detter C."/>
            <person name="Han C."/>
            <person name="Sozhamannan S."/>
            <person name="Rosenzweig C.N."/>
            <person name="Skowronski E.W."/>
        </authorList>
    </citation>
    <scope>NUCLEOTIDE SEQUENCE [LARGE SCALE GENOMIC DNA]</scope>
    <source>
        <strain evidence="12 13">AIT1</strain>
    </source>
</reference>
<sequence>MSQWVQGTVIENKQWHSSLFSLRIATPMFDFKPGQFVRLGVVSLDQTGEEALLHRAYSLVNPPGADSIEFFITAVDGGEVSPHMRQLQPGDDVQVSQPASGFFTIEHIPNADSLWMIGTGTGLGPYLSMLQSNEVWERFKHIVLVHAVREEKDLAYQELMVEISQAYPGRFTYQAVVSREQTSSALTGRVPALIRSGQLEQQVGIPLNEQAQVMLCGNPGMIHDTRTLLAERGMPLNLRRKPGNVTLEQYWQK</sequence>
<dbReference type="InterPro" id="IPR051930">
    <property type="entry name" value="FNR_type-1"/>
</dbReference>
<dbReference type="SUPFAM" id="SSF52343">
    <property type="entry name" value="Ferredoxin reductase-like, C-terminal NADP-linked domain"/>
    <property type="match status" value="1"/>
</dbReference>
<comment type="caution">
    <text evidence="12">The sequence shown here is derived from an EMBL/GenBank/DDBJ whole genome shotgun (WGS) entry which is preliminary data.</text>
</comment>
<dbReference type="EMBL" id="PIPQ01000005">
    <property type="protein sequence ID" value="RUO39820.1"/>
    <property type="molecule type" value="Genomic_DNA"/>
</dbReference>
<dbReference type="Pfam" id="PF00175">
    <property type="entry name" value="NAD_binding_1"/>
    <property type="match status" value="1"/>
</dbReference>
<evidence type="ECO:0000256" key="4">
    <source>
        <dbReference type="ARBA" id="ARBA00022630"/>
    </source>
</evidence>
<comment type="similarity">
    <text evidence="2">Belongs to the ferredoxin--NADP reductase type 1 family.</text>
</comment>
<evidence type="ECO:0000313" key="12">
    <source>
        <dbReference type="EMBL" id="RUO39820.1"/>
    </source>
</evidence>
<dbReference type="InterPro" id="IPR001433">
    <property type="entry name" value="OxRdtase_FAD/NAD-bd"/>
</dbReference>
<dbReference type="Pfam" id="PF00970">
    <property type="entry name" value="FAD_binding_6"/>
    <property type="match status" value="1"/>
</dbReference>
<comment type="cofactor">
    <cofactor evidence="1">
        <name>FAD</name>
        <dbReference type="ChEBI" id="CHEBI:57692"/>
    </cofactor>
</comment>
<keyword evidence="8" id="KW-0560">Oxidoreductase</keyword>
<keyword evidence="13" id="KW-1185">Reference proteome</keyword>
<dbReference type="InterPro" id="IPR039261">
    <property type="entry name" value="FNR_nucleotide-bd"/>
</dbReference>
<evidence type="ECO:0000259" key="11">
    <source>
        <dbReference type="PROSITE" id="PS51384"/>
    </source>
</evidence>
<dbReference type="GO" id="GO:0042167">
    <property type="term" value="P:heme catabolic process"/>
    <property type="evidence" value="ECO:0007669"/>
    <property type="project" value="TreeGrafter"/>
</dbReference>
<evidence type="ECO:0000256" key="6">
    <source>
        <dbReference type="ARBA" id="ARBA00022827"/>
    </source>
</evidence>
<dbReference type="Gene3D" id="3.40.50.80">
    <property type="entry name" value="Nucleotide-binding domain of ferredoxin-NADP reductase (FNR) module"/>
    <property type="match status" value="1"/>
</dbReference>
<keyword evidence="6" id="KW-0274">FAD</keyword>
<dbReference type="SUPFAM" id="SSF63380">
    <property type="entry name" value="Riboflavin synthase domain-like"/>
    <property type="match status" value="1"/>
</dbReference>
<dbReference type="InterPro" id="IPR017938">
    <property type="entry name" value="Riboflavin_synthase-like_b-brl"/>
</dbReference>
<evidence type="ECO:0000256" key="8">
    <source>
        <dbReference type="ARBA" id="ARBA00023002"/>
    </source>
</evidence>
<dbReference type="Proteomes" id="UP000286976">
    <property type="component" value="Unassembled WGS sequence"/>
</dbReference>
<evidence type="ECO:0000256" key="5">
    <source>
        <dbReference type="ARBA" id="ARBA00022741"/>
    </source>
</evidence>
<dbReference type="CDD" id="cd06195">
    <property type="entry name" value="FNR1"/>
    <property type="match status" value="1"/>
</dbReference>